<accession>A0A9W7L323</accession>
<feature type="region of interest" description="Disordered" evidence="1">
    <location>
        <begin position="214"/>
        <end position="246"/>
    </location>
</feature>
<feature type="compositionally biased region" description="Gly residues" evidence="1">
    <location>
        <begin position="215"/>
        <end position="232"/>
    </location>
</feature>
<gene>
    <name evidence="2" type="ORF">TrRE_jg408</name>
</gene>
<proteinExistence type="predicted"/>
<sequence length="246" mass="26332">AAHTQVTSFEETIATLLTSMKGDKQAMEVIGMLKSNLDEVKMRFMRLQDEMGDKVDGQEMMSLMNDMGDSLRSTLSKTPQLAKLTSIINRKADREQITELEEEIQSKVTSNLPPALTYSTCLTCNRPLGKQKGGSSSSMSTNMSYLGNGGGSGDWKRPPSVVDGKEVRVLNNNKRISLTKKQSDPHASPVLVSNLIGDPRKQSLVGKKNFKLELGGEGGGGGGKGGKGGKGGVVVSKYPGRMLPAV</sequence>
<dbReference type="EMBL" id="BRXZ01008315">
    <property type="protein sequence ID" value="GMI24532.1"/>
    <property type="molecule type" value="Genomic_DNA"/>
</dbReference>
<evidence type="ECO:0000313" key="3">
    <source>
        <dbReference type="Proteomes" id="UP001165082"/>
    </source>
</evidence>
<organism evidence="2 3">
    <name type="scientific">Triparma retinervis</name>
    <dbReference type="NCBI Taxonomy" id="2557542"/>
    <lineage>
        <taxon>Eukaryota</taxon>
        <taxon>Sar</taxon>
        <taxon>Stramenopiles</taxon>
        <taxon>Ochrophyta</taxon>
        <taxon>Bolidophyceae</taxon>
        <taxon>Parmales</taxon>
        <taxon>Triparmaceae</taxon>
        <taxon>Triparma</taxon>
    </lineage>
</organism>
<evidence type="ECO:0000256" key="1">
    <source>
        <dbReference type="SAM" id="MobiDB-lite"/>
    </source>
</evidence>
<comment type="caution">
    <text evidence="2">The sequence shown here is derived from an EMBL/GenBank/DDBJ whole genome shotgun (WGS) entry which is preliminary data.</text>
</comment>
<dbReference type="AlphaFoldDB" id="A0A9W7L323"/>
<protein>
    <submittedName>
        <fullName evidence="2">Uncharacterized protein</fullName>
    </submittedName>
</protein>
<keyword evidence="3" id="KW-1185">Reference proteome</keyword>
<evidence type="ECO:0000313" key="2">
    <source>
        <dbReference type="EMBL" id="GMI24532.1"/>
    </source>
</evidence>
<dbReference type="Proteomes" id="UP001165082">
    <property type="component" value="Unassembled WGS sequence"/>
</dbReference>
<reference evidence="2" key="1">
    <citation type="submission" date="2022-07" db="EMBL/GenBank/DDBJ databases">
        <title>Genome analysis of Parmales, a sister group of diatoms, reveals the evolutionary specialization of diatoms from phago-mixotrophs to photoautotrophs.</title>
        <authorList>
            <person name="Ban H."/>
            <person name="Sato S."/>
            <person name="Yoshikawa S."/>
            <person name="Kazumasa Y."/>
            <person name="Nakamura Y."/>
            <person name="Ichinomiya M."/>
            <person name="Saitoh K."/>
            <person name="Sato N."/>
            <person name="Blanc-Mathieu R."/>
            <person name="Endo H."/>
            <person name="Kuwata A."/>
            <person name="Ogata H."/>
        </authorList>
    </citation>
    <scope>NUCLEOTIDE SEQUENCE</scope>
</reference>
<dbReference type="OrthoDB" id="206726at2759"/>
<name>A0A9W7L323_9STRA</name>
<feature type="non-terminal residue" evidence="2">
    <location>
        <position position="246"/>
    </location>
</feature>
<feature type="non-terminal residue" evidence="2">
    <location>
        <position position="1"/>
    </location>
</feature>